<dbReference type="Proteomes" id="UP000297299">
    <property type="component" value="Unassembled WGS sequence"/>
</dbReference>
<organism evidence="6 7">
    <name type="scientific">Botryotinia calthae</name>
    <dbReference type="NCBI Taxonomy" id="38488"/>
    <lineage>
        <taxon>Eukaryota</taxon>
        <taxon>Fungi</taxon>
        <taxon>Dikarya</taxon>
        <taxon>Ascomycota</taxon>
        <taxon>Pezizomycotina</taxon>
        <taxon>Leotiomycetes</taxon>
        <taxon>Helotiales</taxon>
        <taxon>Sclerotiniaceae</taxon>
        <taxon>Botryotinia</taxon>
    </lineage>
</organism>
<dbReference type="GO" id="GO:0016491">
    <property type="term" value="F:oxidoreductase activity"/>
    <property type="evidence" value="ECO:0007669"/>
    <property type="project" value="UniProtKB-KW"/>
</dbReference>
<gene>
    <name evidence="6" type="ORF">BOTCAL_0068g00280</name>
</gene>
<evidence type="ECO:0000256" key="4">
    <source>
        <dbReference type="ARBA" id="ARBA00023002"/>
    </source>
</evidence>
<evidence type="ECO:0000256" key="1">
    <source>
        <dbReference type="ARBA" id="ARBA00005466"/>
    </source>
</evidence>
<protein>
    <recommendedName>
        <fullName evidence="5">FAD-binding PCMH-type domain-containing protein</fullName>
    </recommendedName>
</protein>
<accession>A0A4Y8DBQ6</accession>
<dbReference type="InterPro" id="IPR036318">
    <property type="entry name" value="FAD-bd_PCMH-like_sf"/>
</dbReference>
<dbReference type="AlphaFoldDB" id="A0A4Y8DBQ6"/>
<keyword evidence="7" id="KW-1185">Reference proteome</keyword>
<proteinExistence type="inferred from homology"/>
<dbReference type="InterPro" id="IPR016166">
    <property type="entry name" value="FAD-bd_PCMH"/>
</dbReference>
<comment type="similarity">
    <text evidence="1">Belongs to the oxygen-dependent FAD-linked oxidoreductase family.</text>
</comment>
<dbReference type="OrthoDB" id="2151789at2759"/>
<dbReference type="STRING" id="38488.A0A4Y8DBQ6"/>
<dbReference type="InterPro" id="IPR050416">
    <property type="entry name" value="FAD-linked_Oxidoreductase"/>
</dbReference>
<feature type="domain" description="FAD-binding PCMH-type" evidence="5">
    <location>
        <begin position="80"/>
        <end position="215"/>
    </location>
</feature>
<keyword evidence="4" id="KW-0560">Oxidoreductase</keyword>
<dbReference type="PANTHER" id="PTHR42973">
    <property type="entry name" value="BINDING OXIDOREDUCTASE, PUTATIVE (AFU_ORTHOLOGUE AFUA_1G17690)-RELATED"/>
    <property type="match status" value="1"/>
</dbReference>
<keyword evidence="2" id="KW-0285">Flavoprotein</keyword>
<dbReference type="InterPro" id="IPR016169">
    <property type="entry name" value="FAD-bd_PCMH_sub2"/>
</dbReference>
<dbReference type="SUPFAM" id="SSF56176">
    <property type="entry name" value="FAD-binding/transporter-associated domain-like"/>
    <property type="match status" value="1"/>
</dbReference>
<evidence type="ECO:0000313" key="6">
    <source>
        <dbReference type="EMBL" id="TEY74901.1"/>
    </source>
</evidence>
<evidence type="ECO:0000313" key="7">
    <source>
        <dbReference type="Proteomes" id="UP000297299"/>
    </source>
</evidence>
<evidence type="ECO:0000256" key="2">
    <source>
        <dbReference type="ARBA" id="ARBA00022630"/>
    </source>
</evidence>
<dbReference type="Pfam" id="PF01565">
    <property type="entry name" value="FAD_binding_4"/>
    <property type="match status" value="1"/>
</dbReference>
<evidence type="ECO:0000259" key="5">
    <source>
        <dbReference type="PROSITE" id="PS51387"/>
    </source>
</evidence>
<dbReference type="PROSITE" id="PS51387">
    <property type="entry name" value="FAD_PCMH"/>
    <property type="match status" value="1"/>
</dbReference>
<evidence type="ECO:0000256" key="3">
    <source>
        <dbReference type="ARBA" id="ARBA00022827"/>
    </source>
</evidence>
<dbReference type="EMBL" id="PHWZ01000068">
    <property type="protein sequence ID" value="TEY74901.1"/>
    <property type="molecule type" value="Genomic_DNA"/>
</dbReference>
<reference evidence="6 7" key="1">
    <citation type="submission" date="2017-11" db="EMBL/GenBank/DDBJ databases">
        <title>Comparative genomics of Botrytis spp.</title>
        <authorList>
            <person name="Valero-Jimenez C.A."/>
            <person name="Tapia P."/>
            <person name="Veloso J."/>
            <person name="Silva-Moreno E."/>
            <person name="Staats M."/>
            <person name="Valdes J.H."/>
            <person name="Van Kan J.A.L."/>
        </authorList>
    </citation>
    <scope>NUCLEOTIDE SEQUENCE [LARGE SCALE GENOMIC DNA]</scope>
    <source>
        <strain evidence="6 7">MUCL2830</strain>
    </source>
</reference>
<name>A0A4Y8DBQ6_9HELO</name>
<keyword evidence="3" id="KW-0274">FAD</keyword>
<sequence length="215" mass="24193">MDFISQKIDANYNPQRQRLVDHMQKDNSEWWQETGKRFEVFKPTNEIRLSQRLCLKGLYVQQSITSFNKAVNDYWTKQEYKVSPSCIVRPRNDEELCAVIKIIKREYVERKREQVGGGHISERLFAIRGGGHSYVARAASIEGGVLIDLSCFNEVIPSEVNNKSCVIIGAGCRWMDVSKVLDERGLAVVGGRNSAVGVGRLTLGGVFHSSVLNSV</sequence>
<dbReference type="PANTHER" id="PTHR42973:SF4">
    <property type="entry name" value="FAD BINDING DOMAIN PROTEIN"/>
    <property type="match status" value="1"/>
</dbReference>
<comment type="caution">
    <text evidence="6">The sequence shown here is derived from an EMBL/GenBank/DDBJ whole genome shotgun (WGS) entry which is preliminary data.</text>
</comment>
<dbReference type="InterPro" id="IPR006094">
    <property type="entry name" value="Oxid_FAD_bind_N"/>
</dbReference>
<dbReference type="Gene3D" id="3.30.465.10">
    <property type="match status" value="1"/>
</dbReference>
<dbReference type="GO" id="GO:0071949">
    <property type="term" value="F:FAD binding"/>
    <property type="evidence" value="ECO:0007669"/>
    <property type="project" value="InterPro"/>
</dbReference>